<dbReference type="Pfam" id="PF08596">
    <property type="entry name" value="Lgl_C"/>
    <property type="match status" value="1"/>
</dbReference>
<dbReference type="GO" id="GO:0005096">
    <property type="term" value="F:GTPase activator activity"/>
    <property type="evidence" value="ECO:0007669"/>
    <property type="project" value="TreeGrafter"/>
</dbReference>
<comment type="similarity">
    <text evidence="1">Belongs to the WD repeat L(2)GL family.</text>
</comment>
<keyword evidence="6" id="KW-1185">Reference proteome</keyword>
<evidence type="ECO:0000313" key="5">
    <source>
        <dbReference type="EMBL" id="GMH06607.1"/>
    </source>
</evidence>
<dbReference type="GO" id="GO:0045159">
    <property type="term" value="F:myosin II binding"/>
    <property type="evidence" value="ECO:0007669"/>
    <property type="project" value="TreeGrafter"/>
</dbReference>
<feature type="region of interest" description="Disordered" evidence="3">
    <location>
        <begin position="679"/>
        <end position="700"/>
    </location>
</feature>
<reference evidence="5" key="1">
    <citation type="submission" date="2023-05" db="EMBL/GenBank/DDBJ databases">
        <title>Nepenthes gracilis genome sequencing.</title>
        <authorList>
            <person name="Fukushima K."/>
        </authorList>
    </citation>
    <scope>NUCLEOTIDE SEQUENCE</scope>
    <source>
        <strain evidence="5">SING2019-196</strain>
    </source>
</reference>
<proteinExistence type="inferred from homology"/>
<dbReference type="InterPro" id="IPR001680">
    <property type="entry name" value="WD40_rpt"/>
</dbReference>
<dbReference type="PANTHER" id="PTHR10241:SF27">
    <property type="entry name" value="TRANSDUCIN_WD40 REPEAT-LIKE SUPERFAMILY PROTEIN"/>
    <property type="match status" value="1"/>
</dbReference>
<evidence type="ECO:0000256" key="3">
    <source>
        <dbReference type="SAM" id="MobiDB-lite"/>
    </source>
</evidence>
<dbReference type="EMBL" id="BSYO01000006">
    <property type="protein sequence ID" value="GMH06607.1"/>
    <property type="molecule type" value="Genomic_DNA"/>
</dbReference>
<dbReference type="Gene3D" id="2.130.10.10">
    <property type="entry name" value="YVTN repeat-like/Quinoprotein amine dehydrogenase"/>
    <property type="match status" value="2"/>
</dbReference>
<gene>
    <name evidence="5" type="ORF">Nepgr_008447</name>
</gene>
<dbReference type="InterPro" id="IPR036322">
    <property type="entry name" value="WD40_repeat_dom_sf"/>
</dbReference>
<feature type="domain" description="Lethal giant larvae (Lgl)-like C-terminal" evidence="4">
    <location>
        <begin position="585"/>
        <end position="840"/>
    </location>
</feature>
<dbReference type="SUPFAM" id="SSF50978">
    <property type="entry name" value="WD40 repeat-like"/>
    <property type="match status" value="2"/>
</dbReference>
<evidence type="ECO:0000259" key="4">
    <source>
        <dbReference type="Pfam" id="PF08596"/>
    </source>
</evidence>
<dbReference type="GO" id="GO:0006893">
    <property type="term" value="P:Golgi to plasma membrane transport"/>
    <property type="evidence" value="ECO:0007669"/>
    <property type="project" value="TreeGrafter"/>
</dbReference>
<organism evidence="5 6">
    <name type="scientific">Nepenthes gracilis</name>
    <name type="common">Slender pitcher plant</name>
    <dbReference type="NCBI Taxonomy" id="150966"/>
    <lineage>
        <taxon>Eukaryota</taxon>
        <taxon>Viridiplantae</taxon>
        <taxon>Streptophyta</taxon>
        <taxon>Embryophyta</taxon>
        <taxon>Tracheophyta</taxon>
        <taxon>Spermatophyta</taxon>
        <taxon>Magnoliopsida</taxon>
        <taxon>eudicotyledons</taxon>
        <taxon>Gunneridae</taxon>
        <taxon>Pentapetalae</taxon>
        <taxon>Caryophyllales</taxon>
        <taxon>Nepenthaceae</taxon>
        <taxon>Nepenthes</taxon>
    </lineage>
</organism>
<dbReference type="Proteomes" id="UP001279734">
    <property type="component" value="Unassembled WGS sequence"/>
</dbReference>
<evidence type="ECO:0000256" key="2">
    <source>
        <dbReference type="ARBA" id="ARBA00022483"/>
    </source>
</evidence>
<protein>
    <recommendedName>
        <fullName evidence="4">Lethal giant larvae (Lgl)-like C-terminal domain-containing protein</fullName>
    </recommendedName>
</protein>
<dbReference type="CDD" id="cd15873">
    <property type="entry name" value="R-SNARE_STXBP5_6"/>
    <property type="match status" value="1"/>
</dbReference>
<dbReference type="AlphaFoldDB" id="A0AAD3S8X6"/>
<dbReference type="GO" id="GO:0005737">
    <property type="term" value="C:cytoplasm"/>
    <property type="evidence" value="ECO:0007669"/>
    <property type="project" value="TreeGrafter"/>
</dbReference>
<dbReference type="InterPro" id="IPR015943">
    <property type="entry name" value="WD40/YVTN_repeat-like_dom_sf"/>
</dbReference>
<dbReference type="GO" id="GO:0006887">
    <property type="term" value="P:exocytosis"/>
    <property type="evidence" value="ECO:0007669"/>
    <property type="project" value="UniProtKB-KW"/>
</dbReference>
<keyword evidence="2" id="KW-0268">Exocytosis</keyword>
<dbReference type="InterPro" id="IPR013905">
    <property type="entry name" value="Lgl_C_dom"/>
</dbReference>
<comment type="caution">
    <text evidence="5">The sequence shown here is derived from an EMBL/GenBank/DDBJ whole genome shotgun (WGS) entry which is preliminary data.</text>
</comment>
<evidence type="ECO:0000256" key="1">
    <source>
        <dbReference type="ARBA" id="ARBA00008070"/>
    </source>
</evidence>
<accession>A0AAD3S8X6</accession>
<sequence>MFVKKLVEKATKKLQVGGTLECLKLEDVDPHVAFHYGIPLGSSMFAYDSIQKILAISTKYGRIKMLGKDNTQALLESNEMMASKFLQFIDNQGLLLHVTVKNQIEVWDIDRKLLHFVHDFDEEITSFTVMQQCFFIYVGDSLGNITVLKLDQVNWHIQKMNYRIPYLALHGNSDEVVADNAVMAILPQPTAESKRVLLIYCDGSIILWAIQESKAIFTTGGTVPLLCHEKKKATSACWACPFGSRVVVGYNSGEIFIYNIPSSELISDLTSRDTCITQNAPICKLNLAYKSEKNPIASLKCVYAEGKETRLYVMGASDASSTNLVQVILLNEHIESRTTKLAIQLTEPCLDMEITSGSNEQSKHKPGFLLLMGKSGHIYVYDDHLIEKYLLQCHSRSPPSIPREVKMKLTFLDSCITSAKFITNNSPWFSSADEDYALVAKRIPSLLPSEAKQFDTTGFSGFSKIKNLYITGHSDGAINFWDFTGPLFLPLLSIKQQGEDDSSSSGVAVTTMFFDCDLRLLVSGDQSGMVRIYKFKPEPFASENNFFQLQGSSKKGSHRAIHSVKLIKVCGTVLSINMGCSSRHLAVGSEQGYISLIDIEGATLVYQKHIASELSAGVISLQFEICSFHGFEKNVLVVATRDSSVLAFDSDTGDTLSSSMIHPKKPSRALFMQILDGRDRQSKGSDIPGSPDSSKAVSAEDGTPKQLSVLLCSEKAVYVYSLTHVVQGVKKVCYKKKFGSSSCCWASTFCCPSGAGLILLFSCGKIEIRSLPELSLVKETTFRSIICSSSKPNSYSDSTVISSSDAELIVVRSDQEISVVSMLSQKEKYRHLDSFSKVYDKDLMASTEQNASPSAIQKEKKKGIFGSVIKDLKGSKTSHAAEAGAEDVSASFEELSTIFSISNYPADAESMDNNPAVVKDDVDLDIDDIDLEDPEGKPKGHSVMASLNKKKLASKFLSFKGKLKQIKVKNEKTPVQEEPQDEKVSAVDQIKRKYGFPSSSESSYAKMAESKLAENLKKLQGINVRSTEMQDTARSFSSMAKDMLRNFERDKQNP</sequence>
<evidence type="ECO:0000313" key="6">
    <source>
        <dbReference type="Proteomes" id="UP001279734"/>
    </source>
</evidence>
<name>A0AAD3S8X6_NEPGR</name>
<dbReference type="PANTHER" id="PTHR10241">
    <property type="entry name" value="LETHAL 2 GIANT LARVAE PROTEIN"/>
    <property type="match status" value="1"/>
</dbReference>
<dbReference type="SMART" id="SM00320">
    <property type="entry name" value="WD40"/>
    <property type="match status" value="4"/>
</dbReference>
<dbReference type="GO" id="GO:0005886">
    <property type="term" value="C:plasma membrane"/>
    <property type="evidence" value="ECO:0007669"/>
    <property type="project" value="TreeGrafter"/>
</dbReference>
<dbReference type="GO" id="GO:0019905">
    <property type="term" value="F:syntaxin binding"/>
    <property type="evidence" value="ECO:0007669"/>
    <property type="project" value="TreeGrafter"/>
</dbReference>